<organism evidence="1 2">
    <name type="scientific">Glossina austeni</name>
    <name type="common">Savannah tsetse fly</name>
    <dbReference type="NCBI Taxonomy" id="7395"/>
    <lineage>
        <taxon>Eukaryota</taxon>
        <taxon>Metazoa</taxon>
        <taxon>Ecdysozoa</taxon>
        <taxon>Arthropoda</taxon>
        <taxon>Hexapoda</taxon>
        <taxon>Insecta</taxon>
        <taxon>Pterygota</taxon>
        <taxon>Neoptera</taxon>
        <taxon>Endopterygota</taxon>
        <taxon>Diptera</taxon>
        <taxon>Brachycera</taxon>
        <taxon>Muscomorpha</taxon>
        <taxon>Hippoboscoidea</taxon>
        <taxon>Glossinidae</taxon>
        <taxon>Glossina</taxon>
    </lineage>
</organism>
<proteinExistence type="predicted"/>
<sequence length="109" mass="12857">MVSSRDMENLLTAYDCCIDKEHRTFFLKMIDELRIYNNLSTLPFISSSMYVTEYPISIACEGDLLQLVSTIAVTLQKEHMYWQPSKRDLMSKADLYPSLRSFRIFIWMP</sequence>
<dbReference type="EnsemblMetazoa" id="GAUT009074-RA">
    <property type="protein sequence ID" value="GAUT009074-PA"/>
    <property type="gene ID" value="GAUT009074"/>
</dbReference>
<dbReference type="AlphaFoldDB" id="A0A1A9UM81"/>
<evidence type="ECO:0000313" key="2">
    <source>
        <dbReference type="Proteomes" id="UP000078200"/>
    </source>
</evidence>
<name>A0A1A9UM81_GLOAU</name>
<evidence type="ECO:0000313" key="1">
    <source>
        <dbReference type="EnsemblMetazoa" id="GAUT009074-PA"/>
    </source>
</evidence>
<protein>
    <submittedName>
        <fullName evidence="1">Uncharacterized protein</fullName>
    </submittedName>
</protein>
<reference evidence="1" key="1">
    <citation type="submission" date="2020-05" db="UniProtKB">
        <authorList>
            <consortium name="EnsemblMetazoa"/>
        </authorList>
    </citation>
    <scope>IDENTIFICATION</scope>
    <source>
        <strain evidence="1">TTRI</strain>
    </source>
</reference>
<keyword evidence="2" id="KW-1185">Reference proteome</keyword>
<dbReference type="VEuPathDB" id="VectorBase:GAUT009074"/>
<dbReference type="Proteomes" id="UP000078200">
    <property type="component" value="Unassembled WGS sequence"/>
</dbReference>
<accession>A0A1A9UM81</accession>